<dbReference type="SUPFAM" id="SSF47384">
    <property type="entry name" value="Homodimeric domain of signal transducing histidine kinase"/>
    <property type="match status" value="1"/>
</dbReference>
<dbReference type="Gene3D" id="3.30.450.20">
    <property type="entry name" value="PAS domain"/>
    <property type="match status" value="1"/>
</dbReference>
<dbReference type="PRINTS" id="PR00344">
    <property type="entry name" value="BCTRLSENSOR"/>
</dbReference>
<protein>
    <recommendedName>
        <fullName evidence="4">histidine kinase</fullName>
        <ecNumber evidence="4">2.7.13.3</ecNumber>
    </recommendedName>
</protein>
<dbReference type="InterPro" id="IPR013656">
    <property type="entry name" value="PAS_4"/>
</dbReference>
<dbReference type="PROSITE" id="PS50112">
    <property type="entry name" value="PAS"/>
    <property type="match status" value="1"/>
</dbReference>
<keyword evidence="13" id="KW-0902">Two-component regulatory system</keyword>
<evidence type="ECO:0000256" key="14">
    <source>
        <dbReference type="ARBA" id="ARBA00023136"/>
    </source>
</evidence>
<dbReference type="InterPro" id="IPR005467">
    <property type="entry name" value="His_kinase_dom"/>
</dbReference>
<dbReference type="InterPro" id="IPR003661">
    <property type="entry name" value="HisK_dim/P_dom"/>
</dbReference>
<dbReference type="CDD" id="cd00082">
    <property type="entry name" value="HisKA"/>
    <property type="match status" value="1"/>
</dbReference>
<keyword evidence="14 15" id="KW-0472">Membrane</keyword>
<comment type="caution">
    <text evidence="18">The sequence shown here is derived from an EMBL/GenBank/DDBJ whole genome shotgun (WGS) entry which is preliminary data.</text>
</comment>
<dbReference type="Gene3D" id="1.20.120.620">
    <property type="entry name" value="Backbone structure of the membrane domain of e. Coli histidine kinase receptor kdpd"/>
    <property type="match status" value="1"/>
</dbReference>
<evidence type="ECO:0000256" key="13">
    <source>
        <dbReference type="ARBA" id="ARBA00023012"/>
    </source>
</evidence>
<dbReference type="InterPro" id="IPR036890">
    <property type="entry name" value="HATPase_C_sf"/>
</dbReference>
<dbReference type="PROSITE" id="PS50109">
    <property type="entry name" value="HIS_KIN"/>
    <property type="match status" value="1"/>
</dbReference>
<dbReference type="Gene3D" id="3.30.565.10">
    <property type="entry name" value="Histidine kinase-like ATPase, C-terminal domain"/>
    <property type="match status" value="1"/>
</dbReference>
<dbReference type="GO" id="GO:0000155">
    <property type="term" value="F:phosphorelay sensor kinase activity"/>
    <property type="evidence" value="ECO:0007669"/>
    <property type="project" value="InterPro"/>
</dbReference>
<comment type="catalytic activity">
    <reaction evidence="1">
        <text>ATP + protein L-histidine = ADP + protein N-phospho-L-histidine.</text>
        <dbReference type="EC" id="2.7.13.3"/>
    </reaction>
</comment>
<evidence type="ECO:0000256" key="5">
    <source>
        <dbReference type="ARBA" id="ARBA00022475"/>
    </source>
</evidence>
<dbReference type="InterPro" id="IPR036097">
    <property type="entry name" value="HisK_dim/P_sf"/>
</dbReference>
<keyword evidence="5" id="KW-1003">Cell membrane</keyword>
<accession>A0A254NAM5</accession>
<feature type="transmembrane region" description="Helical" evidence="15">
    <location>
        <begin position="44"/>
        <end position="74"/>
    </location>
</feature>
<dbReference type="SMART" id="SM00388">
    <property type="entry name" value="HisKA"/>
    <property type="match status" value="1"/>
</dbReference>
<keyword evidence="8 15" id="KW-0812">Transmembrane</keyword>
<keyword evidence="6" id="KW-0597">Phosphoprotein</keyword>
<dbReference type="GO" id="GO:0005886">
    <property type="term" value="C:plasma membrane"/>
    <property type="evidence" value="ECO:0007669"/>
    <property type="project" value="UniProtKB-SubCell"/>
</dbReference>
<dbReference type="Pfam" id="PF08448">
    <property type="entry name" value="PAS_4"/>
    <property type="match status" value="1"/>
</dbReference>
<dbReference type="Pfam" id="PF13493">
    <property type="entry name" value="DUF4118"/>
    <property type="match status" value="1"/>
</dbReference>
<dbReference type="AlphaFoldDB" id="A0A254NAM5"/>
<dbReference type="InterPro" id="IPR035965">
    <property type="entry name" value="PAS-like_dom_sf"/>
</dbReference>
<dbReference type="SUPFAM" id="SSF55874">
    <property type="entry name" value="ATPase domain of HSP90 chaperone/DNA topoisomerase II/histidine kinase"/>
    <property type="match status" value="1"/>
</dbReference>
<evidence type="ECO:0000256" key="6">
    <source>
        <dbReference type="ARBA" id="ARBA00022553"/>
    </source>
</evidence>
<dbReference type="InterPro" id="IPR004358">
    <property type="entry name" value="Sig_transdc_His_kin-like_C"/>
</dbReference>
<dbReference type="FunFam" id="3.30.565.10:FF:000023">
    <property type="entry name" value="PAS domain-containing sensor histidine kinase"/>
    <property type="match status" value="1"/>
</dbReference>
<dbReference type="PANTHER" id="PTHR43547">
    <property type="entry name" value="TWO-COMPONENT HISTIDINE KINASE"/>
    <property type="match status" value="1"/>
</dbReference>
<evidence type="ECO:0000256" key="1">
    <source>
        <dbReference type="ARBA" id="ARBA00000085"/>
    </source>
</evidence>
<keyword evidence="11" id="KW-0067">ATP-binding</keyword>
<feature type="domain" description="PAS" evidence="17">
    <location>
        <begin position="123"/>
        <end position="169"/>
    </location>
</feature>
<organism evidence="18 19">
    <name type="scientific">Roseateles puraquae</name>
    <dbReference type="NCBI Taxonomy" id="431059"/>
    <lineage>
        <taxon>Bacteria</taxon>
        <taxon>Pseudomonadati</taxon>
        <taxon>Pseudomonadota</taxon>
        <taxon>Betaproteobacteria</taxon>
        <taxon>Burkholderiales</taxon>
        <taxon>Sphaerotilaceae</taxon>
        <taxon>Roseateles</taxon>
    </lineage>
</organism>
<dbReference type="EMBL" id="NISI01000010">
    <property type="protein sequence ID" value="OWR02203.1"/>
    <property type="molecule type" value="Genomic_DNA"/>
</dbReference>
<keyword evidence="19" id="KW-1185">Reference proteome</keyword>
<evidence type="ECO:0000313" key="18">
    <source>
        <dbReference type="EMBL" id="OWR02203.1"/>
    </source>
</evidence>
<evidence type="ECO:0000313" key="19">
    <source>
        <dbReference type="Proteomes" id="UP000197446"/>
    </source>
</evidence>
<dbReference type="SUPFAM" id="SSF55785">
    <property type="entry name" value="PYP-like sensor domain (PAS domain)"/>
    <property type="match status" value="1"/>
</dbReference>
<dbReference type="PANTHER" id="PTHR43547:SF2">
    <property type="entry name" value="HYBRID SIGNAL TRANSDUCTION HISTIDINE KINASE C"/>
    <property type="match status" value="1"/>
</dbReference>
<dbReference type="InterPro" id="IPR003594">
    <property type="entry name" value="HATPase_dom"/>
</dbReference>
<dbReference type="CDD" id="cd00075">
    <property type="entry name" value="HATPase"/>
    <property type="match status" value="1"/>
</dbReference>
<feature type="domain" description="Histidine kinase" evidence="16">
    <location>
        <begin position="256"/>
        <end position="473"/>
    </location>
</feature>
<evidence type="ECO:0000256" key="12">
    <source>
        <dbReference type="ARBA" id="ARBA00022989"/>
    </source>
</evidence>
<keyword evidence="7" id="KW-0808">Transferase</keyword>
<dbReference type="Gene3D" id="1.10.287.130">
    <property type="match status" value="1"/>
</dbReference>
<gene>
    <name evidence="18" type="ORF">CDO81_20920</name>
</gene>
<keyword evidence="12 15" id="KW-1133">Transmembrane helix</keyword>
<dbReference type="Pfam" id="PF00512">
    <property type="entry name" value="HisKA"/>
    <property type="match status" value="1"/>
</dbReference>
<evidence type="ECO:0000259" key="16">
    <source>
        <dbReference type="PROSITE" id="PS50109"/>
    </source>
</evidence>
<evidence type="ECO:0000256" key="3">
    <source>
        <dbReference type="ARBA" id="ARBA00004236"/>
    </source>
</evidence>
<evidence type="ECO:0000256" key="11">
    <source>
        <dbReference type="ARBA" id="ARBA00022840"/>
    </source>
</evidence>
<dbReference type="EC" id="2.7.13.3" evidence="4"/>
<sequence length="484" mass="53140">MSAHRQQTLSTVSGYLASFGLWALAYVGRFALVGSLPPQGFPFLTFFPAVMLAAYFFGLGPGLLCAALSVVAAYVSFIPHSQPTLTGLATGDMIALSFFSSILLVDCIVLHLLRRSRQLAAERERDLRELTSNSPDVLTRFDRSYRHLFVSAAIERLTGRPTSDFIGKTNRELGMPAELCAPWEQALETVFLEARTVSLRFTYEGAVFAATLVPEFDVSREVVKSVLGVTRDISEIERHQRTLETHDRQKDHMLATVAHELRNPLMTFSAGVTLLEKLQDPPAAVQRTIAAMRRQTTLMSRLVSDLMDLNRIRADLVELNRTDADLKTILQASREVSAELAQQKHIHLELRLPSEDMKLDADTSRLVQVFCNLITNAIKFSDEGSQVVIQAEPRENSYEVQVRDQGAGIEADQLEAVFEPFVQAPAGRQQQSGLGLGLALVKQVVRLHAGTVSAASEGLGRGATFTVSLPRSRPGLEALASAPG</sequence>
<name>A0A254NAM5_9BURK</name>
<evidence type="ECO:0000256" key="15">
    <source>
        <dbReference type="SAM" id="Phobius"/>
    </source>
</evidence>
<evidence type="ECO:0000256" key="8">
    <source>
        <dbReference type="ARBA" id="ARBA00022692"/>
    </source>
</evidence>
<comment type="subcellular location">
    <subcellularLocation>
        <location evidence="3">Cell membrane</location>
    </subcellularLocation>
    <subcellularLocation>
        <location evidence="2">Membrane</location>
        <topology evidence="2">Multi-pass membrane protein</topology>
    </subcellularLocation>
</comment>
<evidence type="ECO:0000256" key="2">
    <source>
        <dbReference type="ARBA" id="ARBA00004141"/>
    </source>
</evidence>
<dbReference type="RefSeq" id="WP_088485180.1">
    <property type="nucleotide sequence ID" value="NZ_JBCNLH010000003.1"/>
</dbReference>
<keyword evidence="9" id="KW-0547">Nucleotide-binding</keyword>
<dbReference type="GO" id="GO:0005524">
    <property type="term" value="F:ATP binding"/>
    <property type="evidence" value="ECO:0007669"/>
    <property type="project" value="UniProtKB-KW"/>
</dbReference>
<evidence type="ECO:0000256" key="9">
    <source>
        <dbReference type="ARBA" id="ARBA00022741"/>
    </source>
</evidence>
<dbReference type="Pfam" id="PF02518">
    <property type="entry name" value="HATPase_c"/>
    <property type="match status" value="1"/>
</dbReference>
<evidence type="ECO:0000256" key="4">
    <source>
        <dbReference type="ARBA" id="ARBA00012438"/>
    </source>
</evidence>
<feature type="transmembrane region" description="Helical" evidence="15">
    <location>
        <begin position="12"/>
        <end position="32"/>
    </location>
</feature>
<dbReference type="Proteomes" id="UP000197446">
    <property type="component" value="Unassembled WGS sequence"/>
</dbReference>
<dbReference type="InterPro" id="IPR025201">
    <property type="entry name" value="KdpD_TM"/>
</dbReference>
<proteinExistence type="predicted"/>
<reference evidence="18 19" key="1">
    <citation type="journal article" date="2007" name="Int. J. Syst. Evol. Microbiol.">
        <title>Description of Pelomonas aquatica sp. nov. and Pelomonas puraquae sp. nov., isolated from industrial and haemodialysis water.</title>
        <authorList>
            <person name="Gomila M."/>
            <person name="Bowien B."/>
            <person name="Falsen E."/>
            <person name="Moore E.R."/>
            <person name="Lalucat J."/>
        </authorList>
    </citation>
    <scope>NUCLEOTIDE SEQUENCE [LARGE SCALE GENOMIC DNA]</scope>
    <source>
        <strain evidence="18 19">CCUG 52769</strain>
    </source>
</reference>
<keyword evidence="10" id="KW-0418">Kinase</keyword>
<feature type="transmembrane region" description="Helical" evidence="15">
    <location>
        <begin position="94"/>
        <end position="113"/>
    </location>
</feature>
<evidence type="ECO:0000256" key="7">
    <source>
        <dbReference type="ARBA" id="ARBA00022679"/>
    </source>
</evidence>
<evidence type="ECO:0000256" key="10">
    <source>
        <dbReference type="ARBA" id="ARBA00022777"/>
    </source>
</evidence>
<dbReference type="InterPro" id="IPR038318">
    <property type="entry name" value="KdpD_sf"/>
</dbReference>
<dbReference type="InterPro" id="IPR000014">
    <property type="entry name" value="PAS"/>
</dbReference>
<dbReference type="SMART" id="SM00387">
    <property type="entry name" value="HATPase_c"/>
    <property type="match status" value="1"/>
</dbReference>
<evidence type="ECO:0000259" key="17">
    <source>
        <dbReference type="PROSITE" id="PS50112"/>
    </source>
</evidence>
<dbReference type="NCBIfam" id="TIGR00229">
    <property type="entry name" value="sensory_box"/>
    <property type="match status" value="1"/>
</dbReference>